<evidence type="ECO:0008006" key="4">
    <source>
        <dbReference type="Google" id="ProtNLM"/>
    </source>
</evidence>
<keyword evidence="1" id="KW-1133">Transmembrane helix</keyword>
<keyword evidence="1" id="KW-0472">Membrane</keyword>
<evidence type="ECO:0000256" key="1">
    <source>
        <dbReference type="SAM" id="Phobius"/>
    </source>
</evidence>
<feature type="transmembrane region" description="Helical" evidence="1">
    <location>
        <begin position="544"/>
        <end position="564"/>
    </location>
</feature>
<name>A0A1T2Y2T3_PSEFL</name>
<reference evidence="2 3" key="1">
    <citation type="submission" date="2016-12" db="EMBL/GenBank/DDBJ databases">
        <title>Draft genome sequences of seven strains of Pseudomonas fluorescens that produce 4-formylaminooxyvinylglycine.</title>
        <authorList>
            <person name="Okrent R.A."/>
            <person name="Manning V.A."/>
            <person name="Trippe K.M."/>
        </authorList>
    </citation>
    <scope>NUCLEOTIDE SEQUENCE [LARGE SCALE GENOMIC DNA]</scope>
    <source>
        <strain evidence="2 3">P5A</strain>
    </source>
</reference>
<feature type="transmembrane region" description="Helical" evidence="1">
    <location>
        <begin position="62"/>
        <end position="84"/>
    </location>
</feature>
<dbReference type="AlphaFoldDB" id="A0A1T2Y2T3"/>
<proteinExistence type="predicted"/>
<protein>
    <recommendedName>
        <fullName evidence="4">Inner membrane protein YeeR</fullName>
    </recommendedName>
</protein>
<dbReference type="EMBL" id="MSDF01000052">
    <property type="protein sequence ID" value="OPA86338.1"/>
    <property type="molecule type" value="Genomic_DNA"/>
</dbReference>
<feature type="transmembrane region" description="Helical" evidence="1">
    <location>
        <begin position="28"/>
        <end position="50"/>
    </location>
</feature>
<feature type="transmembrane region" description="Helical" evidence="1">
    <location>
        <begin position="161"/>
        <end position="182"/>
    </location>
</feature>
<feature type="transmembrane region" description="Helical" evidence="1">
    <location>
        <begin position="670"/>
        <end position="695"/>
    </location>
</feature>
<organism evidence="2 3">
    <name type="scientific">Pseudomonas fluorescens</name>
    <dbReference type="NCBI Taxonomy" id="294"/>
    <lineage>
        <taxon>Bacteria</taxon>
        <taxon>Pseudomonadati</taxon>
        <taxon>Pseudomonadota</taxon>
        <taxon>Gammaproteobacteria</taxon>
        <taxon>Pseudomonadales</taxon>
        <taxon>Pseudomonadaceae</taxon>
        <taxon>Pseudomonas</taxon>
    </lineage>
</organism>
<keyword evidence="1" id="KW-0812">Transmembrane</keyword>
<evidence type="ECO:0000313" key="3">
    <source>
        <dbReference type="Proteomes" id="UP000190965"/>
    </source>
</evidence>
<dbReference type="OrthoDB" id="3196385at2"/>
<feature type="transmembrane region" description="Helical" evidence="1">
    <location>
        <begin position="701"/>
        <end position="723"/>
    </location>
</feature>
<accession>A0A1T2Y2T3</accession>
<sequence length="823" mass="88369">MAVIVGIIVFFIALALLAKLLRVIGAVLQFALGLAGVVTLGLPAAYGMVLEAGCKRPWLRSGAGWLTAVAALIMTLCWSVRGWYPHLPAGSFASLKFALPAGLFVAMLVVHRKSLRSHAGNRAQEWVLKKDQEFHRCLHGTFALLLTSAAIPALFDLLHWPAAVVVAYAYWGVALLVQLYCISHDYARTRLERDTVHALQVQTSLNVSQTLKHLSADSLLESQEVETIFNGRLSCLAGAGTLHEIEVAGQRWVFATGWYRTRYKALHGVLLKQVRHRSESLGGIVRGAFGFEGAAGQDYIERHMSFGQYQDFRDGRFWCTFAQSPRISCCTACGIAQVRDSANDAEWFCSTTCIQTEQVCLTVRDKPQEEFLADAASNGFVLMAAGSAWDANHKLFAAGGQGHGFAAEKANHRVDRLMGRNAEILGDNNAKNGADRLVQGQMIQTKYCSTGARSVGAAFDGQQGNYKYLDASGRPMQIEVPKDQHVAAVHTLQKKIAEGKVPGVSDPKDAAKLIRRGHLTYSQARNITKFGTFESIAYDITEGVVVGAVAGGISFGVSAMLFYLKTQDRRQAIRVAAVQAGKTFGRSLTVYVAAQQLHRVQFIQRSLTLIDVTSLAPSTRKLLAQGMGVSKSGVNKALRGTVISSIAVIAVTTGPDLVKLARGRISKAQFAKNLAVASSGVAGGAVGSIAGGILAAPLGPIGAMVGRTAGGIIGGVVASALSSKLMGKLVQEDRVLIIGIIQAQLEYLAVTFMLAKEELDSVNANLDKALSQKSLEVIFAAKEQRRAMANFYLKPVVVAVVRQRPVIGFSPGDVMQACEEMVA</sequence>
<gene>
    <name evidence="2" type="ORF">BFW87_26740</name>
</gene>
<evidence type="ECO:0000313" key="2">
    <source>
        <dbReference type="EMBL" id="OPA86338.1"/>
    </source>
</evidence>
<feature type="transmembrane region" description="Helical" evidence="1">
    <location>
        <begin position="90"/>
        <end position="110"/>
    </location>
</feature>
<dbReference type="RefSeq" id="WP_078742711.1">
    <property type="nucleotide sequence ID" value="NZ_MSDF01000052.1"/>
</dbReference>
<comment type="caution">
    <text evidence="2">The sequence shown here is derived from an EMBL/GenBank/DDBJ whole genome shotgun (WGS) entry which is preliminary data.</text>
</comment>
<dbReference type="Proteomes" id="UP000190965">
    <property type="component" value="Unassembled WGS sequence"/>
</dbReference>